<feature type="non-terminal residue" evidence="1">
    <location>
        <position position="171"/>
    </location>
</feature>
<feature type="non-terminal residue" evidence="1">
    <location>
        <position position="1"/>
    </location>
</feature>
<accession>A0A8X7XEA6</accession>
<reference evidence="1 2" key="1">
    <citation type="journal article" date="2021" name="Cell">
        <title>Tracing the genetic footprints of vertebrate landing in non-teleost ray-finned fishes.</title>
        <authorList>
            <person name="Bi X."/>
            <person name="Wang K."/>
            <person name="Yang L."/>
            <person name="Pan H."/>
            <person name="Jiang H."/>
            <person name="Wei Q."/>
            <person name="Fang M."/>
            <person name="Yu H."/>
            <person name="Zhu C."/>
            <person name="Cai Y."/>
            <person name="He Y."/>
            <person name="Gan X."/>
            <person name="Zeng H."/>
            <person name="Yu D."/>
            <person name="Zhu Y."/>
            <person name="Jiang H."/>
            <person name="Qiu Q."/>
            <person name="Yang H."/>
            <person name="Zhang Y.E."/>
            <person name="Wang W."/>
            <person name="Zhu M."/>
            <person name="He S."/>
            <person name="Zhang G."/>
        </authorList>
    </citation>
    <scope>NUCLEOTIDE SEQUENCE [LARGE SCALE GENOMIC DNA]</scope>
    <source>
        <strain evidence="1">Bchr_013</strain>
    </source>
</reference>
<proteinExistence type="predicted"/>
<name>A0A8X7XEA6_POLSE</name>
<organism evidence="1 2">
    <name type="scientific">Polypterus senegalus</name>
    <name type="common">Senegal bichir</name>
    <dbReference type="NCBI Taxonomy" id="55291"/>
    <lineage>
        <taxon>Eukaryota</taxon>
        <taxon>Metazoa</taxon>
        <taxon>Chordata</taxon>
        <taxon>Craniata</taxon>
        <taxon>Vertebrata</taxon>
        <taxon>Euteleostomi</taxon>
        <taxon>Actinopterygii</taxon>
        <taxon>Polypteriformes</taxon>
        <taxon>Polypteridae</taxon>
        <taxon>Polypterus</taxon>
    </lineage>
</organism>
<evidence type="ECO:0000313" key="1">
    <source>
        <dbReference type="EMBL" id="KAG2466069.1"/>
    </source>
</evidence>
<sequence>MEAPKGVEISADAGDFKATCRKEMQLQSTEGELCPLPLNSGSLAGFTVVFFIVLDPDPDGASVLVTSLSTHGGPWKRTHNLLKAKQQCYYCTTNTEQDDTSTHHKTKVQYRTPLSPHDRSAINLPAAQFDNAALNIPAVSPRNEALKTTMDMQSTLKRAGPSVLKSWPQGQ</sequence>
<protein>
    <submittedName>
        <fullName evidence="1">SGCZ protein</fullName>
    </submittedName>
</protein>
<comment type="caution">
    <text evidence="1">The sequence shown here is derived from an EMBL/GenBank/DDBJ whole genome shotgun (WGS) entry which is preliminary data.</text>
</comment>
<keyword evidence="2" id="KW-1185">Reference proteome</keyword>
<gene>
    <name evidence="1" type="primary">Sgcz</name>
    <name evidence="1" type="ORF">GTO96_0016500</name>
</gene>
<dbReference type="Proteomes" id="UP000886611">
    <property type="component" value="Unassembled WGS sequence"/>
</dbReference>
<evidence type="ECO:0000313" key="2">
    <source>
        <dbReference type="Proteomes" id="UP000886611"/>
    </source>
</evidence>
<dbReference type="EMBL" id="JAATIS010001721">
    <property type="protein sequence ID" value="KAG2466069.1"/>
    <property type="molecule type" value="Genomic_DNA"/>
</dbReference>
<dbReference type="AlphaFoldDB" id="A0A8X7XEA6"/>